<comment type="pathway">
    <text evidence="1">Siderophore biosynthesis.</text>
</comment>
<sequence length="207" mass="23893">MNTNQSLQTIPRLWCKPSADDLPGALLFTRQVPELDATLSFRSLDPDLDLDRIYEWVNQAYAQKFWQLKGSRSMIETLYRGLLSSPQIHSFIGLVDQTPVCQIELYAVSADELAGYIPALPGDCGLHLLMCPPREMQKGWSFYALRVFQEFYFSFSQAQRLFAEPDRENYAANQLAMNTGFRFLKTIELSYKTANLYCLHRQDFRPV</sequence>
<reference evidence="3 4" key="1">
    <citation type="submission" date="2016-05" db="EMBL/GenBank/DDBJ databases">
        <title>Niabella ginsenosidivorans BS26 whole genome sequencing.</title>
        <authorList>
            <person name="Im W.T."/>
            <person name="Siddiqi M.Z."/>
        </authorList>
    </citation>
    <scope>NUCLEOTIDE SEQUENCE [LARGE SCALE GENOMIC DNA]</scope>
    <source>
        <strain evidence="3 4">BS26</strain>
    </source>
</reference>
<evidence type="ECO:0000313" key="3">
    <source>
        <dbReference type="EMBL" id="ANH81689.1"/>
    </source>
</evidence>
<dbReference type="Proteomes" id="UP000077667">
    <property type="component" value="Chromosome"/>
</dbReference>
<dbReference type="InterPro" id="IPR019432">
    <property type="entry name" value="Acyltransferase_MbtK/IucB-like"/>
</dbReference>
<dbReference type="Gene3D" id="3.40.630.30">
    <property type="match status" value="1"/>
</dbReference>
<dbReference type="RefSeq" id="WP_067756480.1">
    <property type="nucleotide sequence ID" value="NZ_CP015772.1"/>
</dbReference>
<keyword evidence="4" id="KW-1185">Reference proteome</keyword>
<proteinExistence type="predicted"/>
<dbReference type="Pfam" id="PF13523">
    <property type="entry name" value="Acetyltransf_8"/>
    <property type="match status" value="1"/>
</dbReference>
<dbReference type="STRING" id="1176587.A8C56_12465"/>
<dbReference type="SUPFAM" id="SSF55729">
    <property type="entry name" value="Acyl-CoA N-acyltransferases (Nat)"/>
    <property type="match status" value="1"/>
</dbReference>
<evidence type="ECO:0000313" key="4">
    <source>
        <dbReference type="Proteomes" id="UP000077667"/>
    </source>
</evidence>
<protein>
    <recommendedName>
        <fullName evidence="2">Acyltransferase MbtK/IucB-like conserved domain-containing protein</fullName>
    </recommendedName>
</protein>
<dbReference type="GO" id="GO:0019290">
    <property type="term" value="P:siderophore biosynthetic process"/>
    <property type="evidence" value="ECO:0007669"/>
    <property type="project" value="InterPro"/>
</dbReference>
<accession>A0A1A9I3R0</accession>
<dbReference type="AlphaFoldDB" id="A0A1A9I3R0"/>
<organism evidence="3 4">
    <name type="scientific">Niabella ginsenosidivorans</name>
    <dbReference type="NCBI Taxonomy" id="1176587"/>
    <lineage>
        <taxon>Bacteria</taxon>
        <taxon>Pseudomonadati</taxon>
        <taxon>Bacteroidota</taxon>
        <taxon>Chitinophagia</taxon>
        <taxon>Chitinophagales</taxon>
        <taxon>Chitinophagaceae</taxon>
        <taxon>Niabella</taxon>
    </lineage>
</organism>
<dbReference type="GO" id="GO:0016410">
    <property type="term" value="F:N-acyltransferase activity"/>
    <property type="evidence" value="ECO:0007669"/>
    <property type="project" value="TreeGrafter"/>
</dbReference>
<dbReference type="EMBL" id="CP015772">
    <property type="protein sequence ID" value="ANH81689.1"/>
    <property type="molecule type" value="Genomic_DNA"/>
</dbReference>
<dbReference type="KEGG" id="nia:A8C56_12465"/>
<evidence type="ECO:0000256" key="1">
    <source>
        <dbReference type="ARBA" id="ARBA00004924"/>
    </source>
</evidence>
<dbReference type="SMART" id="SM01006">
    <property type="entry name" value="AlcB"/>
    <property type="match status" value="1"/>
</dbReference>
<name>A0A1A9I3R0_9BACT</name>
<dbReference type="PANTHER" id="PTHR31438:SF1">
    <property type="entry name" value="LYSINE N-ACYLTRANSFERASE C17G9.06C-RELATED"/>
    <property type="match status" value="1"/>
</dbReference>
<feature type="domain" description="Acyltransferase MbtK/IucB-like conserved" evidence="2">
    <location>
        <begin position="42"/>
        <end position="91"/>
    </location>
</feature>
<dbReference type="PANTHER" id="PTHR31438">
    <property type="entry name" value="LYSINE N-ACYLTRANSFERASE C17G9.06C-RELATED"/>
    <property type="match status" value="1"/>
</dbReference>
<evidence type="ECO:0000259" key="2">
    <source>
        <dbReference type="SMART" id="SM01006"/>
    </source>
</evidence>
<gene>
    <name evidence="3" type="ORF">A8C56_12465</name>
</gene>
<dbReference type="InterPro" id="IPR016181">
    <property type="entry name" value="Acyl_CoA_acyltransferase"/>
</dbReference>
<dbReference type="OrthoDB" id="2989563at2"/>